<dbReference type="RefSeq" id="WP_084237989.1">
    <property type="nucleotide sequence ID" value="NZ_FWXT01000001.1"/>
</dbReference>
<evidence type="ECO:0000313" key="4">
    <source>
        <dbReference type="Proteomes" id="UP000192756"/>
    </source>
</evidence>
<organism evidence="3 4">
    <name type="scientific">Pedobacter africanus</name>
    <dbReference type="NCBI Taxonomy" id="151894"/>
    <lineage>
        <taxon>Bacteria</taxon>
        <taxon>Pseudomonadati</taxon>
        <taxon>Bacteroidota</taxon>
        <taxon>Sphingobacteriia</taxon>
        <taxon>Sphingobacteriales</taxon>
        <taxon>Sphingobacteriaceae</taxon>
        <taxon>Pedobacter</taxon>
    </lineage>
</organism>
<dbReference type="Proteomes" id="UP000192756">
    <property type="component" value="Unassembled WGS sequence"/>
</dbReference>
<dbReference type="InterPro" id="IPR036929">
    <property type="entry name" value="DsbDN_sf"/>
</dbReference>
<dbReference type="OrthoDB" id="767251at2"/>
<evidence type="ECO:0000256" key="1">
    <source>
        <dbReference type="SAM" id="SignalP"/>
    </source>
</evidence>
<gene>
    <name evidence="3" type="ORF">SAMN04488524_1799</name>
</gene>
<reference evidence="4" key="1">
    <citation type="submission" date="2017-04" db="EMBL/GenBank/DDBJ databases">
        <authorList>
            <person name="Varghese N."/>
            <person name="Submissions S."/>
        </authorList>
    </citation>
    <scope>NUCLEOTIDE SEQUENCE [LARGE SCALE GENOMIC DNA]</scope>
    <source>
        <strain evidence="4">DSM 12126</strain>
    </source>
</reference>
<dbReference type="EMBL" id="FWXT01000001">
    <property type="protein sequence ID" value="SMC66214.1"/>
    <property type="molecule type" value="Genomic_DNA"/>
</dbReference>
<dbReference type="STRING" id="151894.SAMN04488524_1799"/>
<proteinExistence type="predicted"/>
<accession>A0A1W2B038</accession>
<name>A0A1W2B038_9SPHI</name>
<dbReference type="Pfam" id="PF11412">
    <property type="entry name" value="DsbD_N"/>
    <property type="match status" value="1"/>
</dbReference>
<protein>
    <submittedName>
        <fullName evidence="3">Disulphide bond corrector protein DsbC</fullName>
    </submittedName>
</protein>
<dbReference type="AlphaFoldDB" id="A0A1W2B038"/>
<evidence type="ECO:0000313" key="3">
    <source>
        <dbReference type="EMBL" id="SMC66214.1"/>
    </source>
</evidence>
<feature type="signal peptide" evidence="1">
    <location>
        <begin position="1"/>
        <end position="21"/>
    </location>
</feature>
<dbReference type="InterPro" id="IPR028250">
    <property type="entry name" value="DsbDN"/>
</dbReference>
<keyword evidence="4" id="KW-1185">Reference proteome</keyword>
<evidence type="ECO:0000259" key="2">
    <source>
        <dbReference type="Pfam" id="PF11412"/>
    </source>
</evidence>
<sequence>MKNRLLIFSLCLLFSSTQAQILNPVNWSYGAKKISATEAVLYLKATMDSGWHIYSVNQKDGGPLKTSFKFAASSGFVLIGNVMEPKPISKFEEVYGLQVDYFKKEVVFQQSVKLKKPDAVVKGKIEYMACTDKQCTPPLEVEFSIPVK</sequence>
<feature type="domain" description="Thiol:disulfide interchange protein DsbD N-terminal" evidence="2">
    <location>
        <begin position="35"/>
        <end position="140"/>
    </location>
</feature>
<keyword evidence="1" id="KW-0732">Signal</keyword>
<feature type="chain" id="PRO_5012190445" evidence="1">
    <location>
        <begin position="22"/>
        <end position="148"/>
    </location>
</feature>
<dbReference type="Gene3D" id="2.60.40.1250">
    <property type="entry name" value="Thiol:disulfide interchange protein DsbD, N-terminal domain"/>
    <property type="match status" value="1"/>
</dbReference>